<organism evidence="1 2">
    <name type="scientific">Aporhodopirellula rubra</name>
    <dbReference type="NCBI Taxonomy" id="980271"/>
    <lineage>
        <taxon>Bacteria</taxon>
        <taxon>Pseudomonadati</taxon>
        <taxon>Planctomycetota</taxon>
        <taxon>Planctomycetia</taxon>
        <taxon>Pirellulales</taxon>
        <taxon>Pirellulaceae</taxon>
        <taxon>Aporhodopirellula</taxon>
    </lineage>
</organism>
<evidence type="ECO:0000313" key="1">
    <source>
        <dbReference type="EMBL" id="MBB3205600.1"/>
    </source>
</evidence>
<dbReference type="RefSeq" id="WP_184303407.1">
    <property type="nucleotide sequence ID" value="NZ_JACHXU010000004.1"/>
</dbReference>
<dbReference type="InterPro" id="IPR017850">
    <property type="entry name" value="Alkaline_phosphatase_core_sf"/>
</dbReference>
<accession>A0A7W5H559</accession>
<evidence type="ECO:0000313" key="2">
    <source>
        <dbReference type="Proteomes" id="UP000536179"/>
    </source>
</evidence>
<protein>
    <recommendedName>
        <fullName evidence="3">N-sulphoglucosamine sulphohydrolase C-terminal domain-containing protein</fullName>
    </recommendedName>
</protein>
<reference evidence="1 2" key="1">
    <citation type="submission" date="2020-08" db="EMBL/GenBank/DDBJ databases">
        <title>Genomic Encyclopedia of Type Strains, Phase III (KMG-III): the genomes of soil and plant-associated and newly described type strains.</title>
        <authorList>
            <person name="Whitman W."/>
        </authorList>
    </citation>
    <scope>NUCLEOTIDE SEQUENCE [LARGE SCALE GENOMIC DNA]</scope>
    <source>
        <strain evidence="1 2">CECT 8075</strain>
    </source>
</reference>
<dbReference type="Gene3D" id="3.40.720.10">
    <property type="entry name" value="Alkaline Phosphatase, subunit A"/>
    <property type="match status" value="1"/>
</dbReference>
<keyword evidence="2" id="KW-1185">Reference proteome</keyword>
<name>A0A7W5H559_9BACT</name>
<gene>
    <name evidence="1" type="ORF">FHS27_001404</name>
</gene>
<sequence>MNLIPYVTGQKDGVPHEALYWRMESGKHWAVRTQAAKYLLPRTDVGDKPMLFDMERDPYESNDIVNERPELRQQLAALWNQWNAKNQPNQYLQAGAYQKARLKF</sequence>
<dbReference type="EMBL" id="JACHXU010000004">
    <property type="protein sequence ID" value="MBB3205600.1"/>
    <property type="molecule type" value="Genomic_DNA"/>
</dbReference>
<dbReference type="Proteomes" id="UP000536179">
    <property type="component" value="Unassembled WGS sequence"/>
</dbReference>
<proteinExistence type="predicted"/>
<dbReference type="SUPFAM" id="SSF53649">
    <property type="entry name" value="Alkaline phosphatase-like"/>
    <property type="match status" value="1"/>
</dbReference>
<dbReference type="AlphaFoldDB" id="A0A7W5H559"/>
<comment type="caution">
    <text evidence="1">The sequence shown here is derived from an EMBL/GenBank/DDBJ whole genome shotgun (WGS) entry which is preliminary data.</text>
</comment>
<evidence type="ECO:0008006" key="3">
    <source>
        <dbReference type="Google" id="ProtNLM"/>
    </source>
</evidence>